<name>A0ABQ4NMV1_9RHOB</name>
<keyword evidence="3" id="KW-1185">Reference proteome</keyword>
<proteinExistence type="predicted"/>
<sequence length="178" mass="19910">MKNTVLAPCVVTLALLTPSVGLAERHGVHLEAQDGARITIGTLDLAPDGAYTLALDDGKFSDNFLSMRPFQCLDGPDKQWCYVPYPYENARVLGDDLTDLEYDLLFVWKGVNDYGINMWNGVYYRLQPEGDRIVGTLHEMDMDRLAVPPAPGQLRPIRPVDLEVGDPDSHWLPRVVIE</sequence>
<organism evidence="2 3">
    <name type="scientific">Jannaschia pagri</name>
    <dbReference type="NCBI Taxonomy" id="2829797"/>
    <lineage>
        <taxon>Bacteria</taxon>
        <taxon>Pseudomonadati</taxon>
        <taxon>Pseudomonadota</taxon>
        <taxon>Alphaproteobacteria</taxon>
        <taxon>Rhodobacterales</taxon>
        <taxon>Roseobacteraceae</taxon>
        <taxon>Jannaschia</taxon>
    </lineage>
</organism>
<evidence type="ECO:0000313" key="2">
    <source>
        <dbReference type="EMBL" id="GIT95728.1"/>
    </source>
</evidence>
<accession>A0ABQ4NMV1</accession>
<dbReference type="Proteomes" id="UP000786693">
    <property type="component" value="Unassembled WGS sequence"/>
</dbReference>
<feature type="signal peptide" evidence="1">
    <location>
        <begin position="1"/>
        <end position="23"/>
    </location>
</feature>
<evidence type="ECO:0000313" key="3">
    <source>
        <dbReference type="Proteomes" id="UP000786693"/>
    </source>
</evidence>
<reference evidence="2 3" key="1">
    <citation type="submission" date="2021-05" db="EMBL/GenBank/DDBJ databases">
        <title>Bacteria Genome sequencing.</title>
        <authorList>
            <person name="Takabe Y."/>
            <person name="Nakajima Y."/>
            <person name="Suzuki S."/>
            <person name="Shiozaki T."/>
        </authorList>
    </citation>
    <scope>NUCLEOTIDE SEQUENCE [LARGE SCALE GENOMIC DNA]</scope>
    <source>
        <strain evidence="2 3">AI_62</strain>
    </source>
</reference>
<dbReference type="RefSeq" id="WP_220749227.1">
    <property type="nucleotide sequence ID" value="NZ_BPFH01000004.1"/>
</dbReference>
<feature type="chain" id="PRO_5046537073" evidence="1">
    <location>
        <begin position="24"/>
        <end position="178"/>
    </location>
</feature>
<protein>
    <submittedName>
        <fullName evidence="2">Uncharacterized protein</fullName>
    </submittedName>
</protein>
<keyword evidence="1" id="KW-0732">Signal</keyword>
<evidence type="ECO:0000256" key="1">
    <source>
        <dbReference type="SAM" id="SignalP"/>
    </source>
</evidence>
<comment type="caution">
    <text evidence="2">The sequence shown here is derived from an EMBL/GenBank/DDBJ whole genome shotgun (WGS) entry which is preliminary data.</text>
</comment>
<dbReference type="EMBL" id="BPFH01000004">
    <property type="protein sequence ID" value="GIT95728.1"/>
    <property type="molecule type" value="Genomic_DNA"/>
</dbReference>
<gene>
    <name evidence="2" type="ORF">JANAI62_23510</name>
</gene>